<organism evidence="1 2">
    <name type="scientific">Caerostris extrusa</name>
    <name type="common">Bark spider</name>
    <name type="synonym">Caerostris bankana</name>
    <dbReference type="NCBI Taxonomy" id="172846"/>
    <lineage>
        <taxon>Eukaryota</taxon>
        <taxon>Metazoa</taxon>
        <taxon>Ecdysozoa</taxon>
        <taxon>Arthropoda</taxon>
        <taxon>Chelicerata</taxon>
        <taxon>Arachnida</taxon>
        <taxon>Araneae</taxon>
        <taxon>Araneomorphae</taxon>
        <taxon>Entelegynae</taxon>
        <taxon>Araneoidea</taxon>
        <taxon>Araneidae</taxon>
        <taxon>Caerostris</taxon>
    </lineage>
</organism>
<accession>A0AAV4P3I5</accession>
<reference evidence="1 2" key="1">
    <citation type="submission" date="2021-06" db="EMBL/GenBank/DDBJ databases">
        <title>Caerostris extrusa draft genome.</title>
        <authorList>
            <person name="Kono N."/>
            <person name="Arakawa K."/>
        </authorList>
    </citation>
    <scope>NUCLEOTIDE SEQUENCE [LARGE SCALE GENOMIC DNA]</scope>
</reference>
<dbReference type="Proteomes" id="UP001054945">
    <property type="component" value="Unassembled WGS sequence"/>
</dbReference>
<evidence type="ECO:0000313" key="2">
    <source>
        <dbReference type="Proteomes" id="UP001054945"/>
    </source>
</evidence>
<proteinExistence type="predicted"/>
<comment type="caution">
    <text evidence="1">The sequence shown here is derived from an EMBL/GenBank/DDBJ whole genome shotgun (WGS) entry which is preliminary data.</text>
</comment>
<protein>
    <submittedName>
        <fullName evidence="1">Uncharacterized protein</fullName>
    </submittedName>
</protein>
<sequence>MENPLTAGTCQRILISQIISGIKRIHRRRCKGIILRILQSQAGLVHFRIFESSITLILQMRNPEQIFLETGIVIFAVFEYNIGNKTISQGTEQRNYTPGFLQSQAGLVHFRIFESSISLILQMRNPELIFLETGIVIFRRFRMGGVCWKSVRILEMAPGVTTF</sequence>
<name>A0AAV4P3I5_CAEEX</name>
<dbReference type="EMBL" id="BPLR01021511">
    <property type="protein sequence ID" value="GIX90603.1"/>
    <property type="molecule type" value="Genomic_DNA"/>
</dbReference>
<gene>
    <name evidence="1" type="ORF">CEXT_17871</name>
</gene>
<evidence type="ECO:0000313" key="1">
    <source>
        <dbReference type="EMBL" id="GIX90603.1"/>
    </source>
</evidence>
<dbReference type="AlphaFoldDB" id="A0AAV4P3I5"/>
<keyword evidence="2" id="KW-1185">Reference proteome</keyword>